<gene>
    <name evidence="1" type="ORF">A2949_02585</name>
</gene>
<organism evidence="1 2">
    <name type="scientific">Candidatus Adlerbacteria bacterium RIFCSPLOWO2_01_FULL_54_21b</name>
    <dbReference type="NCBI Taxonomy" id="1797245"/>
    <lineage>
        <taxon>Bacteria</taxon>
        <taxon>Candidatus Adleribacteriota</taxon>
    </lineage>
</organism>
<dbReference type="PANTHER" id="PTHR38471">
    <property type="entry name" value="FOUR HELIX BUNDLE PROTEIN"/>
    <property type="match status" value="1"/>
</dbReference>
<evidence type="ECO:0008006" key="3">
    <source>
        <dbReference type="Google" id="ProtNLM"/>
    </source>
</evidence>
<reference evidence="1 2" key="1">
    <citation type="journal article" date="2016" name="Nat. Commun.">
        <title>Thousands of microbial genomes shed light on interconnected biogeochemical processes in an aquifer system.</title>
        <authorList>
            <person name="Anantharaman K."/>
            <person name="Brown C.T."/>
            <person name="Hug L.A."/>
            <person name="Sharon I."/>
            <person name="Castelle C.J."/>
            <person name="Probst A.J."/>
            <person name="Thomas B.C."/>
            <person name="Singh A."/>
            <person name="Wilkins M.J."/>
            <person name="Karaoz U."/>
            <person name="Brodie E.L."/>
            <person name="Williams K.H."/>
            <person name="Hubbard S.S."/>
            <person name="Banfield J.F."/>
        </authorList>
    </citation>
    <scope>NUCLEOTIDE SEQUENCE [LARGE SCALE GENOMIC DNA]</scope>
</reference>
<dbReference type="EMBL" id="MEWZ01000004">
    <property type="protein sequence ID" value="OGC87523.1"/>
    <property type="molecule type" value="Genomic_DNA"/>
</dbReference>
<proteinExistence type="predicted"/>
<name>A0A1F4Y2I8_9BACT</name>
<dbReference type="Gene3D" id="1.20.1440.60">
    <property type="entry name" value="23S rRNA-intervening sequence"/>
    <property type="match status" value="1"/>
</dbReference>
<protein>
    <recommendedName>
        <fullName evidence="3">Four helix bundle protein</fullName>
    </recommendedName>
</protein>
<evidence type="ECO:0000313" key="2">
    <source>
        <dbReference type="Proteomes" id="UP000178585"/>
    </source>
</evidence>
<dbReference type="NCBIfam" id="TIGR02436">
    <property type="entry name" value="four helix bundle protein"/>
    <property type="match status" value="1"/>
</dbReference>
<evidence type="ECO:0000313" key="1">
    <source>
        <dbReference type="EMBL" id="OGC87523.1"/>
    </source>
</evidence>
<dbReference type="CDD" id="cd16377">
    <property type="entry name" value="23S_rRNA_IVP_like"/>
    <property type="match status" value="1"/>
</dbReference>
<dbReference type="STRING" id="1797245.A2949_02585"/>
<dbReference type="SUPFAM" id="SSF158446">
    <property type="entry name" value="IVS-encoded protein-like"/>
    <property type="match status" value="1"/>
</dbReference>
<sequence>MATIQKFEDLICWKKARELANCIFDITDNPQFKDIDLKRQIRRAAISPLSNIAEGFDRGTRNEFIDALFIAKGEAGEVRAQLYIASDRGYVSAEGLKKGLGLTDECSRLIQSFANKVKGGSEKGAQFKQVPKADPLETFLRDNPELQKFRK</sequence>
<dbReference type="Proteomes" id="UP000178585">
    <property type="component" value="Unassembled WGS sequence"/>
</dbReference>
<comment type="caution">
    <text evidence="1">The sequence shown here is derived from an EMBL/GenBank/DDBJ whole genome shotgun (WGS) entry which is preliminary data.</text>
</comment>
<dbReference type="InterPro" id="IPR012657">
    <property type="entry name" value="23S_rRNA-intervening_sequence"/>
</dbReference>
<dbReference type="Pfam" id="PF05635">
    <property type="entry name" value="23S_rRNA_IVP"/>
    <property type="match status" value="1"/>
</dbReference>
<accession>A0A1F4Y2I8</accession>
<dbReference type="AlphaFoldDB" id="A0A1F4Y2I8"/>
<dbReference type="InterPro" id="IPR036583">
    <property type="entry name" value="23S_rRNA_IVS_sf"/>
</dbReference>
<dbReference type="PANTHER" id="PTHR38471:SF2">
    <property type="entry name" value="FOUR HELIX BUNDLE PROTEIN"/>
    <property type="match status" value="1"/>
</dbReference>